<keyword evidence="1" id="KW-1133">Transmembrane helix</keyword>
<dbReference type="InterPro" id="IPR049352">
    <property type="entry name" value="Rost"/>
</dbReference>
<keyword evidence="1" id="KW-0472">Membrane</keyword>
<proteinExistence type="predicted"/>
<dbReference type="Pfam" id="PF21534">
    <property type="entry name" value="Rost"/>
    <property type="match status" value="1"/>
</dbReference>
<evidence type="ECO:0000256" key="1">
    <source>
        <dbReference type="SAM" id="Phobius"/>
    </source>
</evidence>
<gene>
    <name evidence="3" type="primary">LOC100366950</name>
</gene>
<dbReference type="PANTHER" id="PTHR12242">
    <property type="entry name" value="OS02G0130600 PROTEIN-RELATED"/>
    <property type="match status" value="1"/>
</dbReference>
<accession>A0ABM0GKI5</accession>
<dbReference type="PANTHER" id="PTHR12242:SF1">
    <property type="entry name" value="MYND-TYPE DOMAIN-CONTAINING PROTEIN"/>
    <property type="match status" value="1"/>
</dbReference>
<dbReference type="GeneID" id="100366950"/>
<protein>
    <submittedName>
        <fullName evidence="3">Protein rolling stone-like</fullName>
    </submittedName>
</protein>
<feature type="transmembrane region" description="Helical" evidence="1">
    <location>
        <begin position="37"/>
        <end position="58"/>
    </location>
</feature>
<sequence>MCGGEFRPSNFGHSGVRSVPEFTTSQWRWLGLPGTYLFYRLCIFLYQLIWNILCIVNYGPPYYSNERPTYVFFVYASHWGYCMLTLYFFTALVSAVVYHAYGKKDTAIDHIEMAERGASSNDVSETLRLPLPWYMRLNWFIQNIAFASGLTIVLLFWAIDYDPATAKIHPFNVHVHGVNAFLILFDLFVIASPIRVLHVIYPMIFLALYGFFTYIYYACGGLNPEGEVYLYKIVNWKTNPGMAVGAFGGMMFVLIPLAHFLLYGLYRLRLCISDSIHRRSGGDKLA</sequence>
<feature type="transmembrane region" description="Helical" evidence="1">
    <location>
        <begin position="137"/>
        <end position="159"/>
    </location>
</feature>
<evidence type="ECO:0000313" key="2">
    <source>
        <dbReference type="Proteomes" id="UP000694865"/>
    </source>
</evidence>
<name>A0ABM0GKI5_SACKO</name>
<feature type="transmembrane region" description="Helical" evidence="1">
    <location>
        <begin position="243"/>
        <end position="266"/>
    </location>
</feature>
<feature type="transmembrane region" description="Helical" evidence="1">
    <location>
        <begin position="171"/>
        <end position="191"/>
    </location>
</feature>
<reference evidence="3" key="1">
    <citation type="submission" date="2025-08" db="UniProtKB">
        <authorList>
            <consortium name="RefSeq"/>
        </authorList>
    </citation>
    <scope>IDENTIFICATION</scope>
    <source>
        <tissue evidence="3">Testes</tissue>
    </source>
</reference>
<keyword evidence="2" id="KW-1185">Reference proteome</keyword>
<organism evidence="2 3">
    <name type="scientific">Saccoglossus kowalevskii</name>
    <name type="common">Acorn worm</name>
    <dbReference type="NCBI Taxonomy" id="10224"/>
    <lineage>
        <taxon>Eukaryota</taxon>
        <taxon>Metazoa</taxon>
        <taxon>Hemichordata</taxon>
        <taxon>Enteropneusta</taxon>
        <taxon>Harrimaniidae</taxon>
        <taxon>Saccoglossus</taxon>
    </lineage>
</organism>
<dbReference type="Proteomes" id="UP000694865">
    <property type="component" value="Unplaced"/>
</dbReference>
<feature type="transmembrane region" description="Helical" evidence="1">
    <location>
        <begin position="203"/>
        <end position="223"/>
    </location>
</feature>
<feature type="transmembrane region" description="Helical" evidence="1">
    <location>
        <begin position="78"/>
        <end position="101"/>
    </location>
</feature>
<keyword evidence="1" id="KW-0812">Transmembrane</keyword>
<evidence type="ECO:0000313" key="3">
    <source>
        <dbReference type="RefSeq" id="XP_002731894.1"/>
    </source>
</evidence>
<dbReference type="RefSeq" id="XP_002731894.1">
    <property type="nucleotide sequence ID" value="XM_002731848.2"/>
</dbReference>